<protein>
    <submittedName>
        <fullName evidence="1">Uncharacterized protein</fullName>
    </submittedName>
</protein>
<accession>A0A6G0WA38</accession>
<comment type="caution">
    <text evidence="1">The sequence shown here is derived from an EMBL/GenBank/DDBJ whole genome shotgun (WGS) entry which is preliminary data.</text>
</comment>
<sequence>MWNPAERVASETPVAISALQDVAGKDDRSFTNFHLTTRILVLLVIAALGSRKLIAANRAGLKSAVGNFFGKVNTFYKSRQCAKAERYQQLFSDVAADETGGRSKHGKLRG</sequence>
<evidence type="ECO:0000313" key="2">
    <source>
        <dbReference type="Proteomes" id="UP000481153"/>
    </source>
</evidence>
<dbReference type="Proteomes" id="UP000481153">
    <property type="component" value="Unassembled WGS sequence"/>
</dbReference>
<keyword evidence="2" id="KW-1185">Reference proteome</keyword>
<evidence type="ECO:0000313" key="1">
    <source>
        <dbReference type="EMBL" id="KAF0724095.1"/>
    </source>
</evidence>
<dbReference type="EMBL" id="VJMJ01000282">
    <property type="protein sequence ID" value="KAF0724095.1"/>
    <property type="molecule type" value="Genomic_DNA"/>
</dbReference>
<gene>
    <name evidence="1" type="ORF">Ae201684_017146</name>
</gene>
<name>A0A6G0WA38_9STRA</name>
<reference evidence="1 2" key="1">
    <citation type="submission" date="2019-07" db="EMBL/GenBank/DDBJ databases">
        <title>Genomics analysis of Aphanomyces spp. identifies a new class of oomycete effector associated with host adaptation.</title>
        <authorList>
            <person name="Gaulin E."/>
        </authorList>
    </citation>
    <scope>NUCLEOTIDE SEQUENCE [LARGE SCALE GENOMIC DNA]</scope>
    <source>
        <strain evidence="1 2">ATCC 201684</strain>
    </source>
</reference>
<dbReference type="AlphaFoldDB" id="A0A6G0WA38"/>
<proteinExistence type="predicted"/>
<organism evidence="1 2">
    <name type="scientific">Aphanomyces euteiches</name>
    <dbReference type="NCBI Taxonomy" id="100861"/>
    <lineage>
        <taxon>Eukaryota</taxon>
        <taxon>Sar</taxon>
        <taxon>Stramenopiles</taxon>
        <taxon>Oomycota</taxon>
        <taxon>Saprolegniomycetes</taxon>
        <taxon>Saprolegniales</taxon>
        <taxon>Verrucalvaceae</taxon>
        <taxon>Aphanomyces</taxon>
    </lineage>
</organism>